<dbReference type="CTD" id="36384164"/>
<name>A0A090MMV0_STRRB</name>
<dbReference type="CDD" id="cd00519">
    <property type="entry name" value="Lipase_3"/>
    <property type="match status" value="1"/>
</dbReference>
<dbReference type="Gene3D" id="3.40.50.1820">
    <property type="entry name" value="alpha/beta hydrolase"/>
    <property type="match status" value="1"/>
</dbReference>
<proteinExistence type="predicted"/>
<dbReference type="InterPro" id="IPR002921">
    <property type="entry name" value="Fungal_lipase-type"/>
</dbReference>
<dbReference type="OMA" id="HEVKICS"/>
<dbReference type="PANTHER" id="PTHR45908">
    <property type="entry name" value="PROTEIN CBG11750-RELATED"/>
    <property type="match status" value="1"/>
</dbReference>
<dbReference type="Proteomes" id="UP000035682">
    <property type="component" value="Unplaced"/>
</dbReference>
<organism evidence="2">
    <name type="scientific">Strongyloides ratti</name>
    <name type="common">Parasitic roundworm</name>
    <dbReference type="NCBI Taxonomy" id="34506"/>
    <lineage>
        <taxon>Eukaryota</taxon>
        <taxon>Metazoa</taxon>
        <taxon>Ecdysozoa</taxon>
        <taxon>Nematoda</taxon>
        <taxon>Chromadorea</taxon>
        <taxon>Rhabditida</taxon>
        <taxon>Tylenchina</taxon>
        <taxon>Panagrolaimomorpha</taxon>
        <taxon>Strongyloidoidea</taxon>
        <taxon>Strongyloididae</taxon>
        <taxon>Strongyloides</taxon>
    </lineage>
</organism>
<accession>A0A090MMV0</accession>
<evidence type="ECO:0000313" key="5">
    <source>
        <dbReference type="WBParaSite" id="SRAE_X000110500.2"/>
    </source>
</evidence>
<reference evidence="5" key="3">
    <citation type="submission" date="2022-04" db="UniProtKB">
        <authorList>
            <consortium name="WormBaseParasite"/>
        </authorList>
    </citation>
    <scope>IDENTIFICATION</scope>
</reference>
<dbReference type="GO" id="GO:0006629">
    <property type="term" value="P:lipid metabolic process"/>
    <property type="evidence" value="ECO:0007669"/>
    <property type="project" value="InterPro"/>
</dbReference>
<reference evidence="2" key="2">
    <citation type="submission" date="2014-09" db="EMBL/GenBank/DDBJ databases">
        <authorList>
            <person name="Aslett A.Martin."/>
        </authorList>
    </citation>
    <scope>NUCLEOTIDE SEQUENCE</scope>
    <source>
        <strain evidence="2">ED321 Heterogonic</strain>
    </source>
</reference>
<feature type="domain" description="Fungal lipase-type" evidence="1">
    <location>
        <begin position="65"/>
        <end position="202"/>
    </location>
</feature>
<gene>
    <name evidence="2 4 5 6" type="ORF">SRAE_X000110500</name>
</gene>
<dbReference type="WBParaSite" id="SRAE_X000110500.1">
    <property type="protein sequence ID" value="SRAE_X000110500.1"/>
    <property type="gene ID" value="WBGene00266670"/>
</dbReference>
<evidence type="ECO:0000313" key="6">
    <source>
        <dbReference type="WormBase" id="SRAE_X000110500"/>
    </source>
</evidence>
<evidence type="ECO:0000313" key="3">
    <source>
        <dbReference type="Proteomes" id="UP000035682"/>
    </source>
</evidence>
<dbReference type="RefSeq" id="XP_024498567.1">
    <property type="nucleotide sequence ID" value="XM_024643362.1"/>
</dbReference>
<evidence type="ECO:0000259" key="1">
    <source>
        <dbReference type="Pfam" id="PF01764"/>
    </source>
</evidence>
<evidence type="ECO:0000313" key="2">
    <source>
        <dbReference type="EMBL" id="CEF59356.1"/>
    </source>
</evidence>
<dbReference type="WormBase" id="SRAE_X000110500">
    <property type="protein sequence ID" value="SRP00808"/>
    <property type="gene ID" value="WBGene00266670"/>
</dbReference>
<protein>
    <submittedName>
        <fullName evidence="2 4">Lipase, class 3 family-containing protein</fullName>
    </submittedName>
</protein>
<dbReference type="OrthoDB" id="5866690at2759"/>
<dbReference type="AlphaFoldDB" id="A0A090MMV0"/>
<dbReference type="Pfam" id="PF01764">
    <property type="entry name" value="Lipase_3"/>
    <property type="match status" value="1"/>
</dbReference>
<dbReference type="EMBL" id="LN609396">
    <property type="protein sequence ID" value="CEF59356.1"/>
    <property type="molecule type" value="Genomic_DNA"/>
</dbReference>
<reference evidence="3 5" key="1">
    <citation type="submission" date="2014-09" db="EMBL/GenBank/DDBJ databases">
        <authorList>
            <person name="Martin A.A."/>
        </authorList>
    </citation>
    <scope>NUCLEOTIDE SEQUENCE</scope>
    <source>
        <strain evidence="3 5">ED321</strain>
    </source>
</reference>
<dbReference type="WBParaSite" id="SRAE_X000110500.2">
    <property type="protein sequence ID" value="SRAE_X000110500.2"/>
    <property type="gene ID" value="WBGene00266670"/>
</dbReference>
<keyword evidence="3" id="KW-1185">Reference proteome</keyword>
<dbReference type="PANTHER" id="PTHR45908:SF8">
    <property type="entry name" value="FUNGAL LIPASE-LIKE DOMAIN-CONTAINING PROTEIN"/>
    <property type="match status" value="1"/>
</dbReference>
<dbReference type="GeneID" id="36384164"/>
<dbReference type="SUPFAM" id="SSF53474">
    <property type="entry name" value="alpha/beta-Hydrolases"/>
    <property type="match status" value="1"/>
</dbReference>
<dbReference type="InterPro" id="IPR029058">
    <property type="entry name" value="AB_hydrolase_fold"/>
</dbReference>
<sequence length="267" mass="30467">MYDDNFARYKILPMIAGTYNNPRNCLQNTFKNYTFITQTTVGCDFINNDKCSGFVAVSNDDKAVIIAFQGSITAMQIMLEGYETVFDEKEKFLGGGKVSRYFYISWSLVWNGGLRDGYFTAKNLYPNYEVWVTGHSLGGSMAAIAAANIVYHNYTQNDNIKLITFGEPRTGDKDFALSIDQKIGYAYRVVHSHDPIPHLPLRDMLGYIHHKGEIFYDNNMSQGSPFTVCSSIDDNKQCSDKYINFNIFDHLFYFKDITLFGKLNCKQ</sequence>
<evidence type="ECO:0000313" key="4">
    <source>
        <dbReference type="WBParaSite" id="SRAE_X000110500.1"/>
    </source>
</evidence>